<proteinExistence type="inferred from homology"/>
<comment type="similarity">
    <text evidence="1">Belongs to the NAD(P)-dependent epimerase/dehydratase family.</text>
</comment>
<dbReference type="AlphaFoldDB" id="A0A7C0U2F8"/>
<evidence type="ECO:0000313" key="3">
    <source>
        <dbReference type="EMBL" id="HDD44159.1"/>
    </source>
</evidence>
<dbReference type="SUPFAM" id="SSF51735">
    <property type="entry name" value="NAD(P)-binding Rossmann-fold domains"/>
    <property type="match status" value="1"/>
</dbReference>
<feature type="domain" description="NAD-dependent epimerase/dehydratase" evidence="2">
    <location>
        <begin position="3"/>
        <end position="94"/>
    </location>
</feature>
<dbReference type="InterPro" id="IPR036291">
    <property type="entry name" value="NAD(P)-bd_dom_sf"/>
</dbReference>
<name>A0A7C0U2F8_DESA2</name>
<sequence>MPKPLSPYEASKLSCEAYCSGFYHSYGLKTVIFRFFNVYGPHCLHKNSVVAKFIKDGILKGELTIYGDGKQTRDFIHVNDICQGIYLVLNYKSSDQIWETFFHLGSDKGNFYFGVC</sequence>
<organism evidence="3">
    <name type="scientific">Desulfofervidus auxilii</name>
    <dbReference type="NCBI Taxonomy" id="1621989"/>
    <lineage>
        <taxon>Bacteria</taxon>
        <taxon>Pseudomonadati</taxon>
        <taxon>Thermodesulfobacteriota</taxon>
        <taxon>Candidatus Desulfofervidia</taxon>
        <taxon>Candidatus Desulfofervidales</taxon>
        <taxon>Candidatus Desulfofervidaceae</taxon>
        <taxon>Candidatus Desulfofervidus</taxon>
    </lineage>
</organism>
<dbReference type="EMBL" id="DRBS01000186">
    <property type="protein sequence ID" value="HDD44159.1"/>
    <property type="molecule type" value="Genomic_DNA"/>
</dbReference>
<dbReference type="Proteomes" id="UP000886289">
    <property type="component" value="Unassembled WGS sequence"/>
</dbReference>
<comment type="caution">
    <text evidence="3">The sequence shown here is derived from an EMBL/GenBank/DDBJ whole genome shotgun (WGS) entry which is preliminary data.</text>
</comment>
<dbReference type="Gene3D" id="3.40.50.720">
    <property type="entry name" value="NAD(P)-binding Rossmann-like Domain"/>
    <property type="match status" value="1"/>
</dbReference>
<evidence type="ECO:0000256" key="1">
    <source>
        <dbReference type="ARBA" id="ARBA00007637"/>
    </source>
</evidence>
<accession>A0A7C0U2F8</accession>
<evidence type="ECO:0000259" key="2">
    <source>
        <dbReference type="Pfam" id="PF01370"/>
    </source>
</evidence>
<dbReference type="InterPro" id="IPR001509">
    <property type="entry name" value="Epimerase_deHydtase"/>
</dbReference>
<gene>
    <name evidence="3" type="ORF">ENG63_04780</name>
</gene>
<protein>
    <submittedName>
        <fullName evidence="3">NAD-dependent epimerase/dehydratase family protein</fullName>
    </submittedName>
</protein>
<dbReference type="PANTHER" id="PTHR43000">
    <property type="entry name" value="DTDP-D-GLUCOSE 4,6-DEHYDRATASE-RELATED"/>
    <property type="match status" value="1"/>
</dbReference>
<reference evidence="3" key="1">
    <citation type="journal article" date="2020" name="mSystems">
        <title>Genome- and Community-Level Interaction Insights into Carbon Utilization and Element Cycling Functions of Hydrothermarchaeota in Hydrothermal Sediment.</title>
        <authorList>
            <person name="Zhou Z."/>
            <person name="Liu Y."/>
            <person name="Xu W."/>
            <person name="Pan J."/>
            <person name="Luo Z.H."/>
            <person name="Li M."/>
        </authorList>
    </citation>
    <scope>NUCLEOTIDE SEQUENCE [LARGE SCALE GENOMIC DNA]</scope>
    <source>
        <strain evidence="3">HyVt-233</strain>
    </source>
</reference>
<dbReference type="Pfam" id="PF01370">
    <property type="entry name" value="Epimerase"/>
    <property type="match status" value="1"/>
</dbReference>